<protein>
    <recommendedName>
        <fullName evidence="6">Zn(2)-C6 fungal-type domain-containing protein</fullName>
    </recommendedName>
</protein>
<proteinExistence type="predicted"/>
<evidence type="ECO:0000256" key="2">
    <source>
        <dbReference type="ARBA" id="ARBA00023125"/>
    </source>
</evidence>
<dbReference type="PROSITE" id="PS00463">
    <property type="entry name" value="ZN2_CY6_FUNGAL_1"/>
    <property type="match status" value="1"/>
</dbReference>
<reference evidence="7 8" key="1">
    <citation type="submission" date="2024-07" db="EMBL/GenBank/DDBJ databases">
        <title>Section-level genome sequencing and comparative genomics of Aspergillus sections Usti and Cavernicolus.</title>
        <authorList>
            <consortium name="Lawrence Berkeley National Laboratory"/>
            <person name="Nybo J.L."/>
            <person name="Vesth T.C."/>
            <person name="Theobald S."/>
            <person name="Frisvad J.C."/>
            <person name="Larsen T.O."/>
            <person name="Kjaerboelling I."/>
            <person name="Rothschild-Mancinelli K."/>
            <person name="Lyhne E.K."/>
            <person name="Kogle M.E."/>
            <person name="Barry K."/>
            <person name="Clum A."/>
            <person name="Na H."/>
            <person name="Ledsgaard L."/>
            <person name="Lin J."/>
            <person name="Lipzen A."/>
            <person name="Kuo A."/>
            <person name="Riley R."/>
            <person name="Mondo S."/>
            <person name="LaButti K."/>
            <person name="Haridas S."/>
            <person name="Pangalinan J."/>
            <person name="Salamov A.A."/>
            <person name="Simmons B.A."/>
            <person name="Magnuson J.K."/>
            <person name="Chen J."/>
            <person name="Drula E."/>
            <person name="Henrissat B."/>
            <person name="Wiebenga A."/>
            <person name="Lubbers R.J."/>
            <person name="Gomes A.C."/>
            <person name="Macurrencykelacurrency M.R."/>
            <person name="Stajich J."/>
            <person name="Grigoriev I.V."/>
            <person name="Mortensen U.H."/>
            <person name="De vries R.P."/>
            <person name="Baker S.E."/>
            <person name="Andersen M.R."/>
        </authorList>
    </citation>
    <scope>NUCLEOTIDE SEQUENCE [LARGE SCALE GENOMIC DNA]</scope>
    <source>
        <strain evidence="7 8">CBS 756.74</strain>
    </source>
</reference>
<dbReference type="Pfam" id="PF00172">
    <property type="entry name" value="Zn_clus"/>
    <property type="match status" value="1"/>
</dbReference>
<evidence type="ECO:0000256" key="5">
    <source>
        <dbReference type="SAM" id="MobiDB-lite"/>
    </source>
</evidence>
<keyword evidence="1" id="KW-0805">Transcription regulation</keyword>
<evidence type="ECO:0000259" key="6">
    <source>
        <dbReference type="PROSITE" id="PS50048"/>
    </source>
</evidence>
<gene>
    <name evidence="7" type="ORF">BJX68DRAFT_244592</name>
</gene>
<evidence type="ECO:0000256" key="1">
    <source>
        <dbReference type="ARBA" id="ARBA00023015"/>
    </source>
</evidence>
<dbReference type="Gene3D" id="4.10.240.10">
    <property type="entry name" value="Zn(2)-C6 fungal-type DNA-binding domain"/>
    <property type="match status" value="1"/>
</dbReference>
<dbReference type="InterPro" id="IPR001138">
    <property type="entry name" value="Zn2Cys6_DnaBD"/>
</dbReference>
<dbReference type="GeneID" id="98156503"/>
<dbReference type="SUPFAM" id="SSF57701">
    <property type="entry name" value="Zn2/Cys6 DNA-binding domain"/>
    <property type="match status" value="1"/>
</dbReference>
<keyword evidence="3" id="KW-0804">Transcription</keyword>
<dbReference type="CDD" id="cd00067">
    <property type="entry name" value="GAL4"/>
    <property type="match status" value="1"/>
</dbReference>
<keyword evidence="8" id="KW-1185">Reference proteome</keyword>
<dbReference type="Proteomes" id="UP001610444">
    <property type="component" value="Unassembled WGS sequence"/>
</dbReference>
<dbReference type="InterPro" id="IPR036864">
    <property type="entry name" value="Zn2-C6_fun-type_DNA-bd_sf"/>
</dbReference>
<evidence type="ECO:0000313" key="8">
    <source>
        <dbReference type="Proteomes" id="UP001610444"/>
    </source>
</evidence>
<accession>A0ABR4JU40</accession>
<dbReference type="PROSITE" id="PS50048">
    <property type="entry name" value="ZN2_CY6_FUNGAL_2"/>
    <property type="match status" value="1"/>
</dbReference>
<evidence type="ECO:0000256" key="4">
    <source>
        <dbReference type="ARBA" id="ARBA00023242"/>
    </source>
</evidence>
<comment type="caution">
    <text evidence="7">The sequence shown here is derived from an EMBL/GenBank/DDBJ whole genome shotgun (WGS) entry which is preliminary data.</text>
</comment>
<name>A0ABR4JU40_9EURO</name>
<keyword evidence="4" id="KW-0539">Nucleus</keyword>
<evidence type="ECO:0000256" key="3">
    <source>
        <dbReference type="ARBA" id="ARBA00023163"/>
    </source>
</evidence>
<organism evidence="7 8">
    <name type="scientific">Aspergillus pseudodeflectus</name>
    <dbReference type="NCBI Taxonomy" id="176178"/>
    <lineage>
        <taxon>Eukaryota</taxon>
        <taxon>Fungi</taxon>
        <taxon>Dikarya</taxon>
        <taxon>Ascomycota</taxon>
        <taxon>Pezizomycotina</taxon>
        <taxon>Eurotiomycetes</taxon>
        <taxon>Eurotiomycetidae</taxon>
        <taxon>Eurotiales</taxon>
        <taxon>Aspergillaceae</taxon>
        <taxon>Aspergillus</taxon>
        <taxon>Aspergillus subgen. Nidulantes</taxon>
    </lineage>
</organism>
<dbReference type="EMBL" id="JBFXLR010000050">
    <property type="protein sequence ID" value="KAL2842622.1"/>
    <property type="molecule type" value="Genomic_DNA"/>
</dbReference>
<keyword evidence="2" id="KW-0238">DNA-binding</keyword>
<feature type="domain" description="Zn(2)-C6 fungal-type" evidence="6">
    <location>
        <begin position="15"/>
        <end position="48"/>
    </location>
</feature>
<sequence>MTAYASVHPSQRRVACELCRRHKSKCQRIHRHDSKCSRCMILGEECIAGQQKKVGRPKHVASPARGAPGETGSISRPAANAALRRKAPDRHSQEDCVFPPGQAEDLGYVQYNLDPPPVAVAAAEGYSVGSIWSNPGTETMQRTQMIPNIAFDDDEFPMADIDSSGNLRASDNHPPDPAGNRIYGASPTLEMAGHISSQGDIASIDAMTKLSQINLDLHIRIAAAEKCRTMLDLNTFLYPQGPLFIGDYTLAEFILKTSEDFSQILTRLRIAHRAPPLTIGDSPRFSANPLPAPLALTITSIFAQLISLHELVLDHLITRIERLSTDPLTPIRTVKFKGLLQPDKPCAQGTVFSNAIVALLEEMEGALGINDMGEPGGMSLLSARQADVLRSELEGRVGITSPAGGEAMRPADVKQLFRKVATVLCEFSLRE</sequence>
<feature type="region of interest" description="Disordered" evidence="5">
    <location>
        <begin position="57"/>
        <end position="95"/>
    </location>
</feature>
<dbReference type="RefSeq" id="XP_070895188.1">
    <property type="nucleotide sequence ID" value="XM_071041339.1"/>
</dbReference>
<evidence type="ECO:0000313" key="7">
    <source>
        <dbReference type="EMBL" id="KAL2842622.1"/>
    </source>
</evidence>
<dbReference type="SMART" id="SM00066">
    <property type="entry name" value="GAL4"/>
    <property type="match status" value="1"/>
</dbReference>